<comment type="caution">
    <text evidence="2">The sequence shown here is derived from an EMBL/GenBank/DDBJ whole genome shotgun (WGS) entry which is preliminary data.</text>
</comment>
<protein>
    <submittedName>
        <fullName evidence="2">PTS sugar transporter subunit IIA</fullName>
    </submittedName>
</protein>
<proteinExistence type="predicted"/>
<dbReference type="EMBL" id="MCBT01000048">
    <property type="protein sequence ID" value="OEG72232.1"/>
    <property type="molecule type" value="Genomic_DNA"/>
</dbReference>
<dbReference type="RefSeq" id="WP_028761995.1">
    <property type="nucleotide sequence ID" value="NZ_BPEU01000001.1"/>
</dbReference>
<keyword evidence="2" id="KW-0762">Sugar transport</keyword>
<organism evidence="2 3">
    <name type="scientific">Shewanella colwelliana</name>
    <name type="common">Alteromonas colwelliana</name>
    <dbReference type="NCBI Taxonomy" id="23"/>
    <lineage>
        <taxon>Bacteria</taxon>
        <taxon>Pseudomonadati</taxon>
        <taxon>Pseudomonadota</taxon>
        <taxon>Gammaproteobacteria</taxon>
        <taxon>Alteromonadales</taxon>
        <taxon>Shewanellaceae</taxon>
        <taxon>Shewanella</taxon>
    </lineage>
</organism>
<dbReference type="Pfam" id="PF11869">
    <property type="entry name" value="DUF3389"/>
    <property type="match status" value="1"/>
</dbReference>
<evidence type="ECO:0000313" key="1">
    <source>
        <dbReference type="EMBL" id="GIU34778.1"/>
    </source>
</evidence>
<name>A0A1E5INW6_SHECO</name>
<evidence type="ECO:0000313" key="2">
    <source>
        <dbReference type="EMBL" id="OEG72232.1"/>
    </source>
</evidence>
<dbReference type="Proteomes" id="UP000095230">
    <property type="component" value="Unassembled WGS sequence"/>
</dbReference>
<dbReference type="AlphaFoldDB" id="A0A1E5INW6"/>
<evidence type="ECO:0000313" key="3">
    <source>
        <dbReference type="Proteomes" id="UP000095230"/>
    </source>
</evidence>
<reference evidence="1 4" key="2">
    <citation type="submission" date="2021-05" db="EMBL/GenBank/DDBJ databases">
        <title>Molecular characterization for Shewanella algae harboring chromosomal blaOXA-55-like strains isolated from clinical and environment sample.</title>
        <authorList>
            <person name="Ohama Y."/>
            <person name="Aoki K."/>
            <person name="Harada S."/>
            <person name="Moriya K."/>
            <person name="Ishii Y."/>
            <person name="Tateda K."/>
        </authorList>
    </citation>
    <scope>NUCLEOTIDE SEQUENCE [LARGE SCALE GENOMIC DNA]</scope>
    <source>
        <strain evidence="1 4">MBTL60-118</strain>
    </source>
</reference>
<sequence>MVLDFTQGKLILSPFELQIKLTALPVTLYAMAEDIKLISDALMIVADAGAVRWHCKLDSLTQMEVVATELGLDL</sequence>
<dbReference type="Proteomes" id="UP000773469">
    <property type="component" value="Unassembled WGS sequence"/>
</dbReference>
<evidence type="ECO:0000313" key="4">
    <source>
        <dbReference type="Proteomes" id="UP000773469"/>
    </source>
</evidence>
<keyword evidence="2" id="KW-0813">Transport</keyword>
<dbReference type="InterPro" id="IPR021811">
    <property type="entry name" value="DUF3389"/>
</dbReference>
<gene>
    <name evidence="2" type="ORF">BEL05_04390</name>
    <name evidence="1" type="ORF">TUM3794_01590</name>
</gene>
<accession>A0A1E5INW6</accession>
<reference evidence="2 3" key="1">
    <citation type="submission" date="2016-07" db="EMBL/GenBank/DDBJ databases">
        <title>Whole-genome of two Shewanella species isolated from a digestive organ of sea cucumber Apostichopus japonicus Selenka 1867.</title>
        <authorList>
            <person name="Hong H.-H."/>
            <person name="Choi H."/>
            <person name="Cheon S."/>
            <person name="Oh J.-S."/>
            <person name="Lee H.-G."/>
            <person name="Park C."/>
        </authorList>
    </citation>
    <scope>NUCLEOTIDE SEQUENCE [LARGE SCALE GENOMIC DNA]</scope>
    <source>
        <strain evidence="2 3">CSB03KR</strain>
    </source>
</reference>
<keyword evidence="4" id="KW-1185">Reference proteome</keyword>
<dbReference type="OrthoDB" id="6271555at2"/>
<dbReference type="EMBL" id="BPEU01000001">
    <property type="protein sequence ID" value="GIU34778.1"/>
    <property type="molecule type" value="Genomic_DNA"/>
</dbReference>